<comment type="caution">
    <text evidence="1">The sequence shown here is derived from an EMBL/GenBank/DDBJ whole genome shotgun (WGS) entry which is preliminary data.</text>
</comment>
<organism evidence="1 2">
    <name type="scientific">Hypoxylon rubiginosum</name>
    <dbReference type="NCBI Taxonomy" id="110542"/>
    <lineage>
        <taxon>Eukaryota</taxon>
        <taxon>Fungi</taxon>
        <taxon>Dikarya</taxon>
        <taxon>Ascomycota</taxon>
        <taxon>Pezizomycotina</taxon>
        <taxon>Sordariomycetes</taxon>
        <taxon>Xylariomycetidae</taxon>
        <taxon>Xylariales</taxon>
        <taxon>Hypoxylaceae</taxon>
        <taxon>Hypoxylon</taxon>
    </lineage>
</organism>
<evidence type="ECO:0000313" key="1">
    <source>
        <dbReference type="EMBL" id="KAI6083315.1"/>
    </source>
</evidence>
<sequence length="482" mass="51223">MQPLEERLFINNEFLPSQSTQRISVINPYNHAVISSAVHCANKDDVDVAVDAAVAAYKTWRKTTPVERARLMNRLADLIIENVEELGRLETLAMGAPKFIAEHGARELAQSLQYYAGWADKIGGEVFPDSGDGAYRMVTYEPLGVCAGIAAWNATFLFIGWKVAPAIAAGNTYVFKVSEKSPLGALALGKLVVQAGFPPGVINFINGTGEAGGALASHMKVAKISFTGSTATGKKVQIAAASSNLKKCTLELGGKSAAVVFEDADIDNALGCLSQGFLINTTQVCAATTRLLVQDTIADDFIAKLKVRFEDALASFGDPSLPDTFAGPVADEAQFTRIMSFLDAAKEDGIQSLTGGGRHGTQGYFVKPTIFVDPPLSSAIYREEIFGPVLCVVRFKTEEEAIALANDSIYGLGASVFTGSTARSLRVASEIEAGSVGINQPVVPDSRVPMGGMKQSGYGRENGKEGIMAYVEAKSISINMRV</sequence>
<name>A0ACC0CSN8_9PEZI</name>
<dbReference type="EMBL" id="MU394354">
    <property type="protein sequence ID" value="KAI6083315.1"/>
    <property type="molecule type" value="Genomic_DNA"/>
</dbReference>
<accession>A0ACC0CSN8</accession>
<evidence type="ECO:0000313" key="2">
    <source>
        <dbReference type="Proteomes" id="UP001497680"/>
    </source>
</evidence>
<keyword evidence="2" id="KW-1185">Reference proteome</keyword>
<gene>
    <name evidence="1" type="ORF">F4821DRAFT_194381</name>
</gene>
<reference evidence="1 2" key="1">
    <citation type="journal article" date="2022" name="New Phytol.">
        <title>Ecological generalism drives hyperdiversity of secondary metabolite gene clusters in xylarialean endophytes.</title>
        <authorList>
            <person name="Franco M.E.E."/>
            <person name="Wisecaver J.H."/>
            <person name="Arnold A.E."/>
            <person name="Ju Y.M."/>
            <person name="Slot J.C."/>
            <person name="Ahrendt S."/>
            <person name="Moore L.P."/>
            <person name="Eastman K.E."/>
            <person name="Scott K."/>
            <person name="Konkel Z."/>
            <person name="Mondo S.J."/>
            <person name="Kuo A."/>
            <person name="Hayes R.D."/>
            <person name="Haridas S."/>
            <person name="Andreopoulos B."/>
            <person name="Riley R."/>
            <person name="LaButti K."/>
            <person name="Pangilinan J."/>
            <person name="Lipzen A."/>
            <person name="Amirebrahimi M."/>
            <person name="Yan J."/>
            <person name="Adam C."/>
            <person name="Keymanesh K."/>
            <person name="Ng V."/>
            <person name="Louie K."/>
            <person name="Northen T."/>
            <person name="Drula E."/>
            <person name="Henrissat B."/>
            <person name="Hsieh H.M."/>
            <person name="Youens-Clark K."/>
            <person name="Lutzoni F."/>
            <person name="Miadlikowska J."/>
            <person name="Eastwood D.C."/>
            <person name="Hamelin R.C."/>
            <person name="Grigoriev I.V."/>
            <person name="U'Ren J.M."/>
        </authorList>
    </citation>
    <scope>NUCLEOTIDE SEQUENCE [LARGE SCALE GENOMIC DNA]</scope>
    <source>
        <strain evidence="1 2">ER1909</strain>
    </source>
</reference>
<proteinExistence type="predicted"/>
<dbReference type="Proteomes" id="UP001497680">
    <property type="component" value="Unassembled WGS sequence"/>
</dbReference>
<protein>
    <submittedName>
        <fullName evidence="1">Aldehyde dehydrogenase</fullName>
    </submittedName>
</protein>